<dbReference type="PANTHER" id="PTHR24148:SF73">
    <property type="entry name" value="HET DOMAIN PROTEIN (AFU_ORTHOLOGUE AFUA_8G01020)"/>
    <property type="match status" value="1"/>
</dbReference>
<name>A0A9P4II33_9PEZI</name>
<comment type="caution">
    <text evidence="3">The sequence shown here is derived from an EMBL/GenBank/DDBJ whole genome shotgun (WGS) entry which is preliminary data.</text>
</comment>
<dbReference type="EMBL" id="ML978126">
    <property type="protein sequence ID" value="KAF2098852.1"/>
    <property type="molecule type" value="Genomic_DNA"/>
</dbReference>
<dbReference type="Proteomes" id="UP000799772">
    <property type="component" value="Unassembled WGS sequence"/>
</dbReference>
<dbReference type="InterPro" id="IPR052895">
    <property type="entry name" value="HetReg/Transcr_Mod"/>
</dbReference>
<evidence type="ECO:0000259" key="2">
    <source>
        <dbReference type="Pfam" id="PF06985"/>
    </source>
</evidence>
<dbReference type="AlphaFoldDB" id="A0A9P4II33"/>
<organism evidence="3 4">
    <name type="scientific">Rhizodiscina lignyota</name>
    <dbReference type="NCBI Taxonomy" id="1504668"/>
    <lineage>
        <taxon>Eukaryota</taxon>
        <taxon>Fungi</taxon>
        <taxon>Dikarya</taxon>
        <taxon>Ascomycota</taxon>
        <taxon>Pezizomycotina</taxon>
        <taxon>Dothideomycetes</taxon>
        <taxon>Pleosporomycetidae</taxon>
        <taxon>Aulographales</taxon>
        <taxon>Rhizodiscinaceae</taxon>
        <taxon>Rhizodiscina</taxon>
    </lineage>
</organism>
<reference evidence="3" key="1">
    <citation type="journal article" date="2020" name="Stud. Mycol.">
        <title>101 Dothideomycetes genomes: a test case for predicting lifestyles and emergence of pathogens.</title>
        <authorList>
            <person name="Haridas S."/>
            <person name="Albert R."/>
            <person name="Binder M."/>
            <person name="Bloem J."/>
            <person name="Labutti K."/>
            <person name="Salamov A."/>
            <person name="Andreopoulos B."/>
            <person name="Baker S."/>
            <person name="Barry K."/>
            <person name="Bills G."/>
            <person name="Bluhm B."/>
            <person name="Cannon C."/>
            <person name="Castanera R."/>
            <person name="Culley D."/>
            <person name="Daum C."/>
            <person name="Ezra D."/>
            <person name="Gonzalez J."/>
            <person name="Henrissat B."/>
            <person name="Kuo A."/>
            <person name="Liang C."/>
            <person name="Lipzen A."/>
            <person name="Lutzoni F."/>
            <person name="Magnuson J."/>
            <person name="Mondo S."/>
            <person name="Nolan M."/>
            <person name="Ohm R."/>
            <person name="Pangilinan J."/>
            <person name="Park H.-J."/>
            <person name="Ramirez L."/>
            <person name="Alfaro M."/>
            <person name="Sun H."/>
            <person name="Tritt A."/>
            <person name="Yoshinaga Y."/>
            <person name="Zwiers L.-H."/>
            <person name="Turgeon B."/>
            <person name="Goodwin S."/>
            <person name="Spatafora J."/>
            <person name="Crous P."/>
            <person name="Grigoriev I."/>
        </authorList>
    </citation>
    <scope>NUCLEOTIDE SEQUENCE</scope>
    <source>
        <strain evidence="3">CBS 133067</strain>
    </source>
</reference>
<sequence>MAPLVFLGNAELGIPALYLHDLTGTPNAERLLNISPTIHPESANVLPRLKQFAPTEYELFSEKNADKKSIPFKLITTSPTWNEARTTSFLAVSYCWHANDWTVVSRLFESVDPARWELPLSPPMISAILSLATCDDEGIWIDQICVNQSNEDEKKNAIENMDTIFRNARVVGISIEDVNISETQECALEIFSVTQESALETIFSHNLDEERRNKEEIQKAPKPITLGLVEDVVAAGQLERRHIGGLVSYINSFFCARWFSRAWCVHEYQLNSQRKFIIPGHDHKYITFDYSFFGDLYSEVENLFPRSLSDELCNHSGFLSFLWGPRLRTPDDSYTSSSIFEMCYLVENARCSRLEDKISIACNINGLPLRFNGSVSGRWECMKLLALLALSAGDASVLGCEGEPCECSKFSGHFSWLQWPGFRPGKGNDLRLVAENYAWTTLCSRYMQKMNAEHQIKSINEQSIMMDLLQFHGNLKEPTTTGYFRAANFIQRFGKLEQHLKSSDDDNHLKLAFQFGLHNIAHIVDFGYTWFLKSFRTMSRSFLDRVENIYERHSPLLEDVFNEGSDSFEMLFRANNGRPRQLSGEAPEQIAMYLSFMLLGLEAGDFIDNDDTDTMVVRGIRLGADHEFGIVYLDREYLARYSQGDDMILAIPAALNTPDAIGVKRVWVLQRLDGRSKSCSLIGKGYLIGSNAVPIDGDYVTYMTDVEIMGPRKEESSKESTSNKIMDMMDTS</sequence>
<dbReference type="InterPro" id="IPR010730">
    <property type="entry name" value="HET"/>
</dbReference>
<keyword evidence="4" id="KW-1185">Reference proteome</keyword>
<evidence type="ECO:0000313" key="3">
    <source>
        <dbReference type="EMBL" id="KAF2098852.1"/>
    </source>
</evidence>
<feature type="domain" description="Heterokaryon incompatibility" evidence="2">
    <location>
        <begin position="89"/>
        <end position="267"/>
    </location>
</feature>
<evidence type="ECO:0000256" key="1">
    <source>
        <dbReference type="SAM" id="MobiDB-lite"/>
    </source>
</evidence>
<evidence type="ECO:0000313" key="4">
    <source>
        <dbReference type="Proteomes" id="UP000799772"/>
    </source>
</evidence>
<dbReference type="Pfam" id="PF06985">
    <property type="entry name" value="HET"/>
    <property type="match status" value="1"/>
</dbReference>
<proteinExistence type="predicted"/>
<dbReference type="PANTHER" id="PTHR24148">
    <property type="entry name" value="ANKYRIN REPEAT DOMAIN-CONTAINING PROTEIN 39 HOMOLOG-RELATED"/>
    <property type="match status" value="1"/>
</dbReference>
<dbReference type="OrthoDB" id="270167at2759"/>
<feature type="region of interest" description="Disordered" evidence="1">
    <location>
        <begin position="711"/>
        <end position="732"/>
    </location>
</feature>
<accession>A0A9P4II33</accession>
<gene>
    <name evidence="3" type="ORF">NA57DRAFT_76089</name>
</gene>
<protein>
    <recommendedName>
        <fullName evidence="2">Heterokaryon incompatibility domain-containing protein</fullName>
    </recommendedName>
</protein>